<comment type="caution">
    <text evidence="2">The sequence shown here is derived from an EMBL/GenBank/DDBJ whole genome shotgun (WGS) entry which is preliminary data.</text>
</comment>
<sequence>MKTTSILVPLLVVAAAQTAFAEEAKPAVIEIDCAHIDLPTQQDFARLAAIDNFTLAYNMRSRTMVRVQRSCQANGGTLLLVIEPTAPTLDRRVAIR</sequence>
<evidence type="ECO:0000256" key="1">
    <source>
        <dbReference type="SAM" id="SignalP"/>
    </source>
</evidence>
<feature type="signal peptide" evidence="1">
    <location>
        <begin position="1"/>
        <end position="21"/>
    </location>
</feature>
<name>A0ABU1VRZ4_9GAMM</name>
<dbReference type="EMBL" id="JAVDVW010000002">
    <property type="protein sequence ID" value="MDR7100254.1"/>
    <property type="molecule type" value="Genomic_DNA"/>
</dbReference>
<evidence type="ECO:0000313" key="3">
    <source>
        <dbReference type="Proteomes" id="UP001267878"/>
    </source>
</evidence>
<reference evidence="2 3" key="1">
    <citation type="submission" date="2023-07" db="EMBL/GenBank/DDBJ databases">
        <title>Sorghum-associated microbial communities from plants grown in Nebraska, USA.</title>
        <authorList>
            <person name="Schachtman D."/>
        </authorList>
    </citation>
    <scope>NUCLEOTIDE SEQUENCE [LARGE SCALE GENOMIC DNA]</scope>
    <source>
        <strain evidence="2 3">BE187</strain>
    </source>
</reference>
<dbReference type="RefSeq" id="WP_310054919.1">
    <property type="nucleotide sequence ID" value="NZ_JAVDVW010000002.1"/>
</dbReference>
<feature type="chain" id="PRO_5045174329" evidence="1">
    <location>
        <begin position="22"/>
        <end position="96"/>
    </location>
</feature>
<keyword evidence="1" id="KW-0732">Signal</keyword>
<accession>A0ABU1VRZ4</accession>
<organism evidence="2 3">
    <name type="scientific">Agrilutibacter niabensis</name>
    <dbReference type="NCBI Taxonomy" id="380628"/>
    <lineage>
        <taxon>Bacteria</taxon>
        <taxon>Pseudomonadati</taxon>
        <taxon>Pseudomonadota</taxon>
        <taxon>Gammaproteobacteria</taxon>
        <taxon>Lysobacterales</taxon>
        <taxon>Lysobacteraceae</taxon>
        <taxon>Agrilutibacter</taxon>
    </lineage>
</organism>
<evidence type="ECO:0000313" key="2">
    <source>
        <dbReference type="EMBL" id="MDR7100254.1"/>
    </source>
</evidence>
<proteinExistence type="predicted"/>
<gene>
    <name evidence="2" type="ORF">J2X04_002635</name>
</gene>
<dbReference type="Proteomes" id="UP001267878">
    <property type="component" value="Unassembled WGS sequence"/>
</dbReference>
<protein>
    <submittedName>
        <fullName evidence="2">Uncharacterized protein</fullName>
    </submittedName>
</protein>
<keyword evidence="3" id="KW-1185">Reference proteome</keyword>